<dbReference type="PANTHER" id="PTHR21461">
    <property type="entry name" value="GLYCOSYLTRANSFERASE FAMILY 92 PROTEIN"/>
    <property type="match status" value="1"/>
</dbReference>
<organism evidence="9 10">
    <name type="scientific">Caenorhabditis bovis</name>
    <dbReference type="NCBI Taxonomy" id="2654633"/>
    <lineage>
        <taxon>Eukaryota</taxon>
        <taxon>Metazoa</taxon>
        <taxon>Ecdysozoa</taxon>
        <taxon>Nematoda</taxon>
        <taxon>Chromadorea</taxon>
        <taxon>Rhabditida</taxon>
        <taxon>Rhabditina</taxon>
        <taxon>Rhabditomorpha</taxon>
        <taxon>Rhabditoidea</taxon>
        <taxon>Rhabditidae</taxon>
        <taxon>Peloderinae</taxon>
        <taxon>Caenorhabditis</taxon>
    </lineage>
</organism>
<protein>
    <recommendedName>
        <fullName evidence="8">Glycosyltransferase family 92 protein</fullName>
        <ecNumber evidence="8">2.4.1.-</ecNumber>
    </recommendedName>
</protein>
<dbReference type="EC" id="2.4.1.-" evidence="8"/>
<evidence type="ECO:0000313" key="9">
    <source>
        <dbReference type="EMBL" id="CAB3396707.1"/>
    </source>
</evidence>
<keyword evidence="10" id="KW-1185">Reference proteome</keyword>
<dbReference type="EMBL" id="CADEPM010000001">
    <property type="protein sequence ID" value="CAB3396707.1"/>
    <property type="molecule type" value="Genomic_DNA"/>
</dbReference>
<dbReference type="AlphaFoldDB" id="A0A8S1E8U0"/>
<keyword evidence="4 8" id="KW-0808">Transferase</keyword>
<dbReference type="Proteomes" id="UP000494206">
    <property type="component" value="Unassembled WGS sequence"/>
</dbReference>
<keyword evidence="3 8" id="KW-0328">Glycosyltransferase</keyword>
<keyword evidence="7" id="KW-0472">Membrane</keyword>
<comment type="similarity">
    <text evidence="2 8">Belongs to the glycosyltransferase 92 family.</text>
</comment>
<evidence type="ECO:0000256" key="5">
    <source>
        <dbReference type="ARBA" id="ARBA00022692"/>
    </source>
</evidence>
<keyword evidence="5" id="KW-0812">Transmembrane</keyword>
<comment type="caution">
    <text evidence="9">The sequence shown here is derived from an EMBL/GenBank/DDBJ whole genome shotgun (WGS) entry which is preliminary data.</text>
</comment>
<dbReference type="PANTHER" id="PTHR21461:SF8">
    <property type="entry name" value="DOLICHYL-PHOSPHATE-MANNOSE--PROTEIN MANNOSYLTRANSFERASE-RELATED"/>
    <property type="match status" value="1"/>
</dbReference>
<dbReference type="InterPro" id="IPR008166">
    <property type="entry name" value="Glyco_transf_92"/>
</dbReference>
<reference evidence="9 10" key="1">
    <citation type="submission" date="2020-04" db="EMBL/GenBank/DDBJ databases">
        <authorList>
            <person name="Laetsch R D."/>
            <person name="Stevens L."/>
            <person name="Kumar S."/>
            <person name="Blaxter L. M."/>
        </authorList>
    </citation>
    <scope>NUCLEOTIDE SEQUENCE [LARGE SCALE GENOMIC DNA]</scope>
</reference>
<evidence type="ECO:0000256" key="1">
    <source>
        <dbReference type="ARBA" id="ARBA00004167"/>
    </source>
</evidence>
<name>A0A8S1E8U0_9PELO</name>
<proteinExistence type="inferred from homology"/>
<evidence type="ECO:0000256" key="2">
    <source>
        <dbReference type="ARBA" id="ARBA00007647"/>
    </source>
</evidence>
<evidence type="ECO:0000256" key="3">
    <source>
        <dbReference type="ARBA" id="ARBA00022676"/>
    </source>
</evidence>
<dbReference type="GO" id="GO:0016757">
    <property type="term" value="F:glycosyltransferase activity"/>
    <property type="evidence" value="ECO:0007669"/>
    <property type="project" value="UniProtKB-UniRule"/>
</dbReference>
<evidence type="ECO:0000256" key="6">
    <source>
        <dbReference type="ARBA" id="ARBA00022989"/>
    </source>
</evidence>
<evidence type="ECO:0000313" key="10">
    <source>
        <dbReference type="Proteomes" id="UP000494206"/>
    </source>
</evidence>
<gene>
    <name evidence="9" type="ORF">CBOVIS_LOCUS223</name>
</gene>
<keyword evidence="6" id="KW-1133">Transmembrane helix</keyword>
<sequence>MIHRAGLVEKQARAQLIHATPSVFSAFAYHDSIVVTLSSENHLSRFVYCRYFDCKFNEIPQPFKTTVLPESAVFCGRRIGAAYITITSTLEDALFESPVRIQKRLETQHFFTVCVDPLIGENRKYLKIAEFIEYYKLQGATFFHFYVRNITDYDRFILDDYARTGEIEVIRLRDHYWREDFMWMQTQTSDCHFRSRSFSKWTAFLNIDDRLEINSSHYSTLELFLEYALIVLGKM</sequence>
<dbReference type="GO" id="GO:0016020">
    <property type="term" value="C:membrane"/>
    <property type="evidence" value="ECO:0007669"/>
    <property type="project" value="UniProtKB-SubCell"/>
</dbReference>
<comment type="subcellular location">
    <subcellularLocation>
        <location evidence="1">Membrane</location>
        <topology evidence="1">Single-pass membrane protein</topology>
    </subcellularLocation>
</comment>
<evidence type="ECO:0000256" key="7">
    <source>
        <dbReference type="ARBA" id="ARBA00023136"/>
    </source>
</evidence>
<accession>A0A8S1E8U0</accession>
<evidence type="ECO:0000256" key="4">
    <source>
        <dbReference type="ARBA" id="ARBA00022679"/>
    </source>
</evidence>
<dbReference type="Pfam" id="PF01697">
    <property type="entry name" value="Glyco_transf_92"/>
    <property type="match status" value="1"/>
</dbReference>
<dbReference type="GO" id="GO:0005737">
    <property type="term" value="C:cytoplasm"/>
    <property type="evidence" value="ECO:0007669"/>
    <property type="project" value="TreeGrafter"/>
</dbReference>
<dbReference type="OrthoDB" id="5801206at2759"/>
<evidence type="ECO:0000256" key="8">
    <source>
        <dbReference type="RuleBase" id="RU366017"/>
    </source>
</evidence>